<protein>
    <submittedName>
        <fullName evidence="1">Uncharacterized protein</fullName>
    </submittedName>
</protein>
<accession>A0AAN9E985</accession>
<dbReference type="EMBL" id="JAYWIO010000007">
    <property type="protein sequence ID" value="KAK7251247.1"/>
    <property type="molecule type" value="Genomic_DNA"/>
</dbReference>
<evidence type="ECO:0000313" key="2">
    <source>
        <dbReference type="Proteomes" id="UP001372338"/>
    </source>
</evidence>
<organism evidence="1 2">
    <name type="scientific">Crotalaria pallida</name>
    <name type="common">Smooth rattlebox</name>
    <name type="synonym">Crotalaria striata</name>
    <dbReference type="NCBI Taxonomy" id="3830"/>
    <lineage>
        <taxon>Eukaryota</taxon>
        <taxon>Viridiplantae</taxon>
        <taxon>Streptophyta</taxon>
        <taxon>Embryophyta</taxon>
        <taxon>Tracheophyta</taxon>
        <taxon>Spermatophyta</taxon>
        <taxon>Magnoliopsida</taxon>
        <taxon>eudicotyledons</taxon>
        <taxon>Gunneridae</taxon>
        <taxon>Pentapetalae</taxon>
        <taxon>rosids</taxon>
        <taxon>fabids</taxon>
        <taxon>Fabales</taxon>
        <taxon>Fabaceae</taxon>
        <taxon>Papilionoideae</taxon>
        <taxon>50 kb inversion clade</taxon>
        <taxon>genistoids sensu lato</taxon>
        <taxon>core genistoids</taxon>
        <taxon>Crotalarieae</taxon>
        <taxon>Crotalaria</taxon>
    </lineage>
</organism>
<keyword evidence="2" id="KW-1185">Reference proteome</keyword>
<name>A0AAN9E985_CROPI</name>
<proteinExistence type="predicted"/>
<dbReference type="Proteomes" id="UP001372338">
    <property type="component" value="Unassembled WGS sequence"/>
</dbReference>
<dbReference type="AlphaFoldDB" id="A0AAN9E985"/>
<comment type="caution">
    <text evidence="1">The sequence shown here is derived from an EMBL/GenBank/DDBJ whole genome shotgun (WGS) entry which is preliminary data.</text>
</comment>
<evidence type="ECO:0000313" key="1">
    <source>
        <dbReference type="EMBL" id="KAK7251247.1"/>
    </source>
</evidence>
<sequence length="194" mass="22715">MHKQKRRHFEGLTSLEPVTLEKRFTLPELEEDEAHGLLNFVKRSIPSNSSIINAENMLLDYFNQSIEEENNNNNINHSKKLHLCEIAKEWICGQPKELYLGWGVKEGRHIYIREMDKEWKNSDQGTQEVAQELENEIRLNADEDDCISWGQGNGGVFSVKSAYEFLLSRWKLKEEEIDEELLRNLKTLWKAKAP</sequence>
<dbReference type="PANTHER" id="PTHR33623">
    <property type="entry name" value="OS04G0572500 PROTEIN"/>
    <property type="match status" value="1"/>
</dbReference>
<gene>
    <name evidence="1" type="ORF">RIF29_34277</name>
</gene>
<reference evidence="1 2" key="1">
    <citation type="submission" date="2024-01" db="EMBL/GenBank/DDBJ databases">
        <title>The genomes of 5 underutilized Papilionoideae crops provide insights into root nodulation and disease resistanc.</title>
        <authorList>
            <person name="Yuan L."/>
        </authorList>
    </citation>
    <scope>NUCLEOTIDE SEQUENCE [LARGE SCALE GENOMIC DNA]</scope>
    <source>
        <strain evidence="1">ZHUSHIDOU_FW_LH</strain>
        <tissue evidence="1">Leaf</tissue>
    </source>
</reference>
<dbReference type="PANTHER" id="PTHR33623:SF4">
    <property type="entry name" value="DUF4378 DOMAIN-CONTAINING PROTEIN"/>
    <property type="match status" value="1"/>
</dbReference>